<accession>A0A4Q2CX70</accession>
<sequence length="215" mass="24298">MQLVTLTLDVKSDELDFEDQELFDSMPNEYSFPNLRKLTLTRVQLSTLSILTFFRTSSLLEMDIDFDWGGLFRYRNGEGVPRLAQTPILLDGSEQPPLKPILQDLPSLTHLTLDNVAFGDEERGFGAKPLTEDGIHVPFLPDLQTLELLDIPTDYSELLDPWQICAFITSRRPYRAGGDVVVEGADTLKSLTMSYGAPPKFFQLQDGFDALQNRH</sequence>
<reference evidence="1 2" key="1">
    <citation type="submission" date="2019-01" db="EMBL/GenBank/DDBJ databases">
        <title>Draft genome sequence of Psathyrella aberdarensis IHI B618.</title>
        <authorList>
            <person name="Buettner E."/>
            <person name="Kellner H."/>
        </authorList>
    </citation>
    <scope>NUCLEOTIDE SEQUENCE [LARGE SCALE GENOMIC DNA]</scope>
    <source>
        <strain evidence="1 2">IHI B618</strain>
    </source>
</reference>
<dbReference type="AlphaFoldDB" id="A0A4Q2CX70"/>
<evidence type="ECO:0000313" key="2">
    <source>
        <dbReference type="Proteomes" id="UP000290288"/>
    </source>
</evidence>
<name>A0A4Q2CX70_9AGAR</name>
<dbReference type="EMBL" id="SDEE01001964">
    <property type="protein sequence ID" value="RXW11387.1"/>
    <property type="molecule type" value="Genomic_DNA"/>
</dbReference>
<organism evidence="1 2">
    <name type="scientific">Candolleomyces aberdarensis</name>
    <dbReference type="NCBI Taxonomy" id="2316362"/>
    <lineage>
        <taxon>Eukaryota</taxon>
        <taxon>Fungi</taxon>
        <taxon>Dikarya</taxon>
        <taxon>Basidiomycota</taxon>
        <taxon>Agaricomycotina</taxon>
        <taxon>Agaricomycetes</taxon>
        <taxon>Agaricomycetidae</taxon>
        <taxon>Agaricales</taxon>
        <taxon>Agaricineae</taxon>
        <taxon>Psathyrellaceae</taxon>
        <taxon>Candolleomyces</taxon>
    </lineage>
</organism>
<dbReference type="Proteomes" id="UP000290288">
    <property type="component" value="Unassembled WGS sequence"/>
</dbReference>
<evidence type="ECO:0000313" key="1">
    <source>
        <dbReference type="EMBL" id="RXW11387.1"/>
    </source>
</evidence>
<proteinExistence type="predicted"/>
<keyword evidence="2" id="KW-1185">Reference proteome</keyword>
<dbReference type="SUPFAM" id="SSF52047">
    <property type="entry name" value="RNI-like"/>
    <property type="match status" value="1"/>
</dbReference>
<comment type="caution">
    <text evidence="1">The sequence shown here is derived from an EMBL/GenBank/DDBJ whole genome shotgun (WGS) entry which is preliminary data.</text>
</comment>
<protein>
    <submittedName>
        <fullName evidence="1">Uncharacterized protein</fullName>
    </submittedName>
</protein>
<gene>
    <name evidence="1" type="ORF">EST38_g14469</name>
</gene>